<dbReference type="Proteomes" id="UP000249794">
    <property type="component" value="Unassembled WGS sequence"/>
</dbReference>
<proteinExistence type="predicted"/>
<reference evidence="1 2" key="2">
    <citation type="submission" date="2018-06" db="EMBL/GenBank/DDBJ databases">
        <title>Metagenomic assembly of (sub)arctic Cyanobacteria and their associated microbiome from non-axenic cultures.</title>
        <authorList>
            <person name="Baurain D."/>
        </authorList>
    </citation>
    <scope>NUCLEOTIDE SEQUENCE [LARGE SCALE GENOMIC DNA]</scope>
    <source>
        <strain evidence="1">ULC027bin1</strain>
    </source>
</reference>
<evidence type="ECO:0000313" key="1">
    <source>
        <dbReference type="EMBL" id="PZO53313.1"/>
    </source>
</evidence>
<sequence length="123" mass="14372">MLTTYQPRIVRLDMLDIDYARMVAGEPIAKERQGRLEAADAYTLNRLEKQISRYLYGQLSQESKDDILCDIGQTAELLTQCDMEDIHQRMRETGRFYLMNGERQQIINWVKDELGIDIAIPDM</sequence>
<comment type="caution">
    <text evidence="1">The sequence shown here is derived from an EMBL/GenBank/DDBJ whole genome shotgun (WGS) entry which is preliminary data.</text>
</comment>
<evidence type="ECO:0000313" key="2">
    <source>
        <dbReference type="Proteomes" id="UP000249794"/>
    </source>
</evidence>
<dbReference type="EMBL" id="QBMP01000131">
    <property type="protein sequence ID" value="PZO53313.1"/>
    <property type="molecule type" value="Genomic_DNA"/>
</dbReference>
<gene>
    <name evidence="1" type="ORF">DCF15_12790</name>
</gene>
<accession>A0A2W4X7R9</accession>
<protein>
    <submittedName>
        <fullName evidence="1">Uncharacterized protein</fullName>
    </submittedName>
</protein>
<organism evidence="1 2">
    <name type="scientific">Phormidesmis priestleyi</name>
    <dbReference type="NCBI Taxonomy" id="268141"/>
    <lineage>
        <taxon>Bacteria</taxon>
        <taxon>Bacillati</taxon>
        <taxon>Cyanobacteriota</taxon>
        <taxon>Cyanophyceae</taxon>
        <taxon>Leptolyngbyales</taxon>
        <taxon>Leptolyngbyaceae</taxon>
        <taxon>Phormidesmis</taxon>
    </lineage>
</organism>
<name>A0A2W4X7R9_9CYAN</name>
<reference evidence="2" key="1">
    <citation type="submission" date="2018-04" db="EMBL/GenBank/DDBJ databases">
        <authorList>
            <person name="Cornet L."/>
        </authorList>
    </citation>
    <scope>NUCLEOTIDE SEQUENCE [LARGE SCALE GENOMIC DNA]</scope>
</reference>
<dbReference type="AlphaFoldDB" id="A0A2W4X7R9"/>